<proteinExistence type="inferred from homology"/>
<dbReference type="EMBL" id="KQ964831">
    <property type="protein sequence ID" value="KXN65686.1"/>
    <property type="molecule type" value="Genomic_DNA"/>
</dbReference>
<keyword evidence="4" id="KW-0804">Transcription</keyword>
<feature type="compositionally biased region" description="Polar residues" evidence="6">
    <location>
        <begin position="165"/>
        <end position="176"/>
    </location>
</feature>
<dbReference type="Gene3D" id="3.30.1490.120">
    <property type="entry name" value="RNA polymerase Rpb7-like, N-terminal domain"/>
    <property type="match status" value="1"/>
</dbReference>
<evidence type="ECO:0000259" key="7">
    <source>
        <dbReference type="Pfam" id="PF03876"/>
    </source>
</evidence>
<dbReference type="InterPro" id="IPR045113">
    <property type="entry name" value="Rpb7-like"/>
</dbReference>
<dbReference type="Pfam" id="PF03876">
    <property type="entry name" value="SHS2_Rpb7-N"/>
    <property type="match status" value="1"/>
</dbReference>
<keyword evidence="10" id="KW-1185">Reference proteome</keyword>
<reference evidence="9 10" key="1">
    <citation type="journal article" date="2015" name="Genome Biol. Evol.">
        <title>Phylogenomic analyses indicate that early fungi evolved digesting cell walls of algal ancestors of land plants.</title>
        <authorList>
            <person name="Chang Y."/>
            <person name="Wang S."/>
            <person name="Sekimoto S."/>
            <person name="Aerts A.L."/>
            <person name="Choi C."/>
            <person name="Clum A."/>
            <person name="LaButti K.M."/>
            <person name="Lindquist E.A."/>
            <person name="Yee Ngan C."/>
            <person name="Ohm R.A."/>
            <person name="Salamov A.A."/>
            <person name="Grigoriev I.V."/>
            <person name="Spatafora J.W."/>
            <person name="Berbee M.L."/>
        </authorList>
    </citation>
    <scope>NUCLEOTIDE SEQUENCE [LARGE SCALE GENOMIC DNA]</scope>
    <source>
        <strain evidence="9 10">NRRL 28638</strain>
    </source>
</reference>
<evidence type="ECO:0008006" key="11">
    <source>
        <dbReference type="Google" id="ProtNLM"/>
    </source>
</evidence>
<feature type="domain" description="RNA polymerase III subunit Rpc25" evidence="8">
    <location>
        <begin position="85"/>
        <end position="204"/>
    </location>
</feature>
<evidence type="ECO:0000256" key="3">
    <source>
        <dbReference type="ARBA" id="ARBA00022478"/>
    </source>
</evidence>
<dbReference type="InterPro" id="IPR013238">
    <property type="entry name" value="RNA_pol_III_Rbc25"/>
</dbReference>
<name>A0A137NSK7_CONC2</name>
<feature type="compositionally biased region" description="Acidic residues" evidence="6">
    <location>
        <begin position="212"/>
        <end position="224"/>
    </location>
</feature>
<dbReference type="PANTHER" id="PTHR12709:SF1">
    <property type="entry name" value="DNA-DIRECTED RNA POLYMERASE III SUBUNIT RPC8"/>
    <property type="match status" value="1"/>
</dbReference>
<dbReference type="Proteomes" id="UP000070444">
    <property type="component" value="Unassembled WGS sequence"/>
</dbReference>
<evidence type="ECO:0000256" key="4">
    <source>
        <dbReference type="ARBA" id="ARBA00023163"/>
    </source>
</evidence>
<dbReference type="InterPro" id="IPR012340">
    <property type="entry name" value="NA-bd_OB-fold"/>
</dbReference>
<evidence type="ECO:0000313" key="10">
    <source>
        <dbReference type="Proteomes" id="UP000070444"/>
    </source>
</evidence>
<sequence length="224" mass="25677">MFITTKLREQVSVHPRKLDNNTQLHELVTKELNHKYSNRVIPKLGLCMMVYNINHLDDSYIHHTEGHCHVFVTFELVMFRPFIDEVIEATIAHISAKGLQLATEFFKDIHVPIELMRPGTVYEPSENALIWETDDNGKLYMDLGQKILVQVVNEIYYTPDPNDRPSATNPNGQVNGNAEEPEVEPPYKLICSILEDGLGPRDWWVQSTEGGDAQEDEDIDEMES</sequence>
<protein>
    <recommendedName>
        <fullName evidence="11">DNA-directed RNA polymerase III subunit RPC8</fullName>
    </recommendedName>
</protein>
<dbReference type="GO" id="GO:0006384">
    <property type="term" value="P:transcription initiation at RNA polymerase III promoter"/>
    <property type="evidence" value="ECO:0007669"/>
    <property type="project" value="TreeGrafter"/>
</dbReference>
<keyword evidence="5" id="KW-0539">Nucleus</keyword>
<dbReference type="Gene3D" id="2.40.50.140">
    <property type="entry name" value="Nucleic acid-binding proteins"/>
    <property type="match status" value="1"/>
</dbReference>
<dbReference type="InterPro" id="IPR005576">
    <property type="entry name" value="Rpb7-like_N"/>
</dbReference>
<evidence type="ECO:0000259" key="8">
    <source>
        <dbReference type="Pfam" id="PF08292"/>
    </source>
</evidence>
<evidence type="ECO:0000256" key="2">
    <source>
        <dbReference type="ARBA" id="ARBA00009307"/>
    </source>
</evidence>
<dbReference type="SUPFAM" id="SSF50249">
    <property type="entry name" value="Nucleic acid-binding proteins"/>
    <property type="match status" value="1"/>
</dbReference>
<evidence type="ECO:0000313" key="9">
    <source>
        <dbReference type="EMBL" id="KXN65686.1"/>
    </source>
</evidence>
<feature type="region of interest" description="Disordered" evidence="6">
    <location>
        <begin position="159"/>
        <end position="183"/>
    </location>
</feature>
<organism evidence="9 10">
    <name type="scientific">Conidiobolus coronatus (strain ATCC 28846 / CBS 209.66 / NRRL 28638)</name>
    <name type="common">Delacroixia coronata</name>
    <dbReference type="NCBI Taxonomy" id="796925"/>
    <lineage>
        <taxon>Eukaryota</taxon>
        <taxon>Fungi</taxon>
        <taxon>Fungi incertae sedis</taxon>
        <taxon>Zoopagomycota</taxon>
        <taxon>Entomophthoromycotina</taxon>
        <taxon>Entomophthoromycetes</taxon>
        <taxon>Entomophthorales</taxon>
        <taxon>Ancylistaceae</taxon>
        <taxon>Conidiobolus</taxon>
    </lineage>
</organism>
<dbReference type="SUPFAM" id="SSF88798">
    <property type="entry name" value="N-terminal, heterodimerisation domain of RBP7 (RpoE)"/>
    <property type="match status" value="1"/>
</dbReference>
<dbReference type="PANTHER" id="PTHR12709">
    <property type="entry name" value="DNA-DIRECTED RNA POLYMERASE II, III"/>
    <property type="match status" value="1"/>
</dbReference>
<dbReference type="Pfam" id="PF08292">
    <property type="entry name" value="RNA_pol_Rbc25"/>
    <property type="match status" value="1"/>
</dbReference>
<evidence type="ECO:0000256" key="6">
    <source>
        <dbReference type="SAM" id="MobiDB-lite"/>
    </source>
</evidence>
<dbReference type="OMA" id="LGPTLWW"/>
<feature type="domain" description="RNA polymerase Rpb7-like N-terminal" evidence="7">
    <location>
        <begin position="10"/>
        <end position="63"/>
    </location>
</feature>
<comment type="subcellular location">
    <subcellularLocation>
        <location evidence="1">Nucleus</location>
    </subcellularLocation>
</comment>
<dbReference type="STRING" id="796925.A0A137NSK7"/>
<gene>
    <name evidence="9" type="ORF">CONCODRAFT_80704</name>
</gene>
<accession>A0A137NSK7</accession>
<dbReference type="AlphaFoldDB" id="A0A137NSK7"/>
<feature type="region of interest" description="Disordered" evidence="6">
    <location>
        <begin position="202"/>
        <end position="224"/>
    </location>
</feature>
<evidence type="ECO:0000256" key="1">
    <source>
        <dbReference type="ARBA" id="ARBA00004123"/>
    </source>
</evidence>
<keyword evidence="3" id="KW-0240">DNA-directed RNA polymerase</keyword>
<dbReference type="OrthoDB" id="10256606at2759"/>
<evidence type="ECO:0000256" key="5">
    <source>
        <dbReference type="ARBA" id="ARBA00023242"/>
    </source>
</evidence>
<comment type="similarity">
    <text evidence="2">Belongs to the eukaryotic RPB7/RPC8 RNA polymerase subunit family.</text>
</comment>
<dbReference type="InterPro" id="IPR036898">
    <property type="entry name" value="RNA_pol_Rpb7-like_N_sf"/>
</dbReference>
<dbReference type="GO" id="GO:0005666">
    <property type="term" value="C:RNA polymerase III complex"/>
    <property type="evidence" value="ECO:0007669"/>
    <property type="project" value="TreeGrafter"/>
</dbReference>